<keyword evidence="7" id="KW-0969">Cilium</keyword>
<feature type="coiled-coil region" evidence="4">
    <location>
        <begin position="421"/>
        <end position="448"/>
    </location>
</feature>
<dbReference type="STRING" id="1122930.SAMN02745168_0415"/>
<reference evidence="7 8" key="1">
    <citation type="submission" date="2017-04" db="EMBL/GenBank/DDBJ databases">
        <authorList>
            <person name="Afonso C.L."/>
            <person name="Miller P.J."/>
            <person name="Scott M.A."/>
            <person name="Spackman E."/>
            <person name="Goraichik I."/>
            <person name="Dimitrov K.M."/>
            <person name="Suarez D.L."/>
            <person name="Swayne D.E."/>
        </authorList>
    </citation>
    <scope>NUCLEOTIDE SEQUENCE [LARGE SCALE GENOMIC DNA]</scope>
    <source>
        <strain evidence="7 8">DSM 12816</strain>
    </source>
</reference>
<dbReference type="Gene3D" id="1.20.1330.10">
    <property type="entry name" value="f41 fragment of flagellin, N-terminal domain"/>
    <property type="match status" value="2"/>
</dbReference>
<organism evidence="7 8">
    <name type="scientific">Papillibacter cinnamivorans DSM 12816</name>
    <dbReference type="NCBI Taxonomy" id="1122930"/>
    <lineage>
        <taxon>Bacteria</taxon>
        <taxon>Bacillati</taxon>
        <taxon>Bacillota</taxon>
        <taxon>Clostridia</taxon>
        <taxon>Eubacteriales</taxon>
        <taxon>Oscillospiraceae</taxon>
        <taxon>Papillibacter</taxon>
    </lineage>
</organism>
<evidence type="ECO:0000256" key="3">
    <source>
        <dbReference type="ARBA" id="ARBA00023143"/>
    </source>
</evidence>
<dbReference type="InterPro" id="IPR001029">
    <property type="entry name" value="Flagellin_N"/>
</dbReference>
<dbReference type="Proteomes" id="UP000192790">
    <property type="component" value="Unassembled WGS sequence"/>
</dbReference>
<comment type="subcellular location">
    <subcellularLocation>
        <location evidence="1">Bacterial flagellum</location>
    </subcellularLocation>
</comment>
<keyword evidence="3" id="KW-0975">Bacterial flagellum</keyword>
<evidence type="ECO:0000259" key="6">
    <source>
        <dbReference type="Pfam" id="PF00700"/>
    </source>
</evidence>
<dbReference type="OrthoDB" id="9810955at2"/>
<evidence type="ECO:0000256" key="4">
    <source>
        <dbReference type="SAM" id="Coils"/>
    </source>
</evidence>
<evidence type="ECO:0000313" key="8">
    <source>
        <dbReference type="Proteomes" id="UP000192790"/>
    </source>
</evidence>
<keyword evidence="7" id="KW-0966">Cell projection</keyword>
<dbReference type="SUPFAM" id="SSF64518">
    <property type="entry name" value="Phase 1 flagellin"/>
    <property type="match status" value="2"/>
</dbReference>
<dbReference type="InterPro" id="IPR013384">
    <property type="entry name" value="Flagell_FlgL"/>
</dbReference>
<evidence type="ECO:0000259" key="5">
    <source>
        <dbReference type="Pfam" id="PF00669"/>
    </source>
</evidence>
<feature type="domain" description="Flagellin N-terminal" evidence="5">
    <location>
        <begin position="5"/>
        <end position="139"/>
    </location>
</feature>
<dbReference type="InterPro" id="IPR046358">
    <property type="entry name" value="Flagellin_C"/>
</dbReference>
<dbReference type="GO" id="GO:0009424">
    <property type="term" value="C:bacterial-type flagellum hook"/>
    <property type="evidence" value="ECO:0007669"/>
    <property type="project" value="InterPro"/>
</dbReference>
<sequence>MRITRSMMTNTYLCNLNGNMNRLSKYLEQESTGRAINRISDDPVRTTQSLSARNKLSGIERYQRNVSTARNLLTDTEESVSELNGILQDAYEKAVSANSGTLNDDDLSSISEEIKALRNEVLSVANASYGDSYLFAGYNAAGSSGGELPFAVDAAGDLYYNGINMSNEASADDISSAAKNASDAMSGASDLNTSVQASDVSEYNSILRDAAALAESLSTVASAAGVASAGGLDIAGSADVDASDASVLTGLSGTVSSTRDDLSDAVSALQNAISVGQAAADAAKDAHDALEQAQLSGDSGAVTLAQSAYDDSVSAAKAAAQDVKDLSDSAYSAASAAQTSVNDMKAAADSAVSVSTASLDLEAADVLSLPVGSGQTMQVSISGAELLGRGSDNVYGILDGFYQALESGAGSDELSGYITNLQDAQSRVLSLEAEVGAKENRLKTLSARYDANVTNYTQMRSDAEDADLAEVITNYTTAETVYNAALSAGSEIIQTSLLDFLN</sequence>
<dbReference type="Pfam" id="PF00669">
    <property type="entry name" value="Flagellin_N"/>
    <property type="match status" value="1"/>
</dbReference>
<dbReference type="RefSeq" id="WP_143806820.1">
    <property type="nucleotide sequence ID" value="NZ_FWXW01000001.1"/>
</dbReference>
<keyword evidence="7" id="KW-0282">Flagellum</keyword>
<dbReference type="GO" id="GO:0071973">
    <property type="term" value="P:bacterial-type flagellum-dependent cell motility"/>
    <property type="evidence" value="ECO:0007669"/>
    <property type="project" value="InterPro"/>
</dbReference>
<dbReference type="PANTHER" id="PTHR42792:SF1">
    <property type="entry name" value="FLAGELLAR HOOK-ASSOCIATED PROTEIN 3"/>
    <property type="match status" value="1"/>
</dbReference>
<dbReference type="PANTHER" id="PTHR42792">
    <property type="entry name" value="FLAGELLIN"/>
    <property type="match status" value="1"/>
</dbReference>
<dbReference type="GO" id="GO:0005198">
    <property type="term" value="F:structural molecule activity"/>
    <property type="evidence" value="ECO:0007669"/>
    <property type="project" value="InterPro"/>
</dbReference>
<keyword evidence="4" id="KW-0175">Coiled coil</keyword>
<dbReference type="NCBIfam" id="TIGR02550">
    <property type="entry name" value="flagell_flgL"/>
    <property type="match status" value="1"/>
</dbReference>
<feature type="domain" description="Flagellin C-terminal" evidence="6">
    <location>
        <begin position="419"/>
        <end position="501"/>
    </location>
</feature>
<protein>
    <submittedName>
        <fullName evidence="7">Flagellar hook-associated protein 3</fullName>
    </submittedName>
</protein>
<evidence type="ECO:0000313" key="7">
    <source>
        <dbReference type="EMBL" id="SMC35554.1"/>
    </source>
</evidence>
<accession>A0A1W1YHD9</accession>
<dbReference type="InterPro" id="IPR001492">
    <property type="entry name" value="Flagellin"/>
</dbReference>
<dbReference type="AlphaFoldDB" id="A0A1W1YHD9"/>
<comment type="similarity">
    <text evidence="2">Belongs to the bacterial flagellin family.</text>
</comment>
<evidence type="ECO:0000256" key="1">
    <source>
        <dbReference type="ARBA" id="ARBA00004365"/>
    </source>
</evidence>
<dbReference type="Pfam" id="PF00700">
    <property type="entry name" value="Flagellin_C"/>
    <property type="match status" value="1"/>
</dbReference>
<name>A0A1W1YHD9_9FIRM</name>
<gene>
    <name evidence="7" type="ORF">SAMN02745168_0415</name>
</gene>
<proteinExistence type="inferred from homology"/>
<evidence type="ECO:0000256" key="2">
    <source>
        <dbReference type="ARBA" id="ARBA00005709"/>
    </source>
</evidence>
<keyword evidence="8" id="KW-1185">Reference proteome</keyword>
<dbReference type="EMBL" id="FWXW01000001">
    <property type="protein sequence ID" value="SMC35554.1"/>
    <property type="molecule type" value="Genomic_DNA"/>
</dbReference>